<dbReference type="Proteomes" id="UP000231198">
    <property type="component" value="Unassembled WGS sequence"/>
</dbReference>
<accession>A0A2H0WS89</accession>
<sequence length="283" mass="31546">MTKFTLSKDQLQDLIDENKYSVDPDKKFLSRCIDGRYENESGLPALAMPGGDAGELALLFATANTYGFSVKNEDAYKILTEIIGGEKNLGIHTDEHVSIQIQNSKLKIKNYNSKVKNDELVNSVLMGCGHIKQIGLDLEAYKLTNEQLTFIKTVTAQAVKKGAKQTSLRGEHMESAVVIIKGNWGIYPRYTFDTSSGNTLTEIFIYHASLANERRKLFAEKLLKQKAVELFDGLDADYLYQALSDVGENHLMETAKRLASGLSLYEVTFGNQGEQKIEEMGKV</sequence>
<comment type="caution">
    <text evidence="1">The sequence shown here is derived from an EMBL/GenBank/DDBJ whole genome shotgun (WGS) entry which is preliminary data.</text>
</comment>
<reference evidence="2" key="1">
    <citation type="submission" date="2017-09" db="EMBL/GenBank/DDBJ databases">
        <title>Depth-based differentiation of microbial function through sediment-hosted aquifers and enrichment of novel symbionts in the deep terrestrial subsurface.</title>
        <authorList>
            <person name="Probst A.J."/>
            <person name="Ladd B."/>
            <person name="Jarett J.K."/>
            <person name="Geller-Mcgrath D.E."/>
            <person name="Sieber C.M.K."/>
            <person name="Emerson J.B."/>
            <person name="Anantharaman K."/>
            <person name="Thomas B.C."/>
            <person name="Malmstrom R."/>
            <person name="Stieglmeier M."/>
            <person name="Klingl A."/>
            <person name="Woyke T."/>
            <person name="Ryan C.M."/>
            <person name="Banfield J.F."/>
        </authorList>
    </citation>
    <scope>NUCLEOTIDE SEQUENCE [LARGE SCALE GENOMIC DNA]</scope>
</reference>
<dbReference type="AlphaFoldDB" id="A0A2H0WS89"/>
<name>A0A2H0WS89_9BACT</name>
<evidence type="ECO:0000313" key="2">
    <source>
        <dbReference type="Proteomes" id="UP000231198"/>
    </source>
</evidence>
<evidence type="ECO:0000313" key="1">
    <source>
        <dbReference type="EMBL" id="PIS15491.1"/>
    </source>
</evidence>
<organism evidence="1 2">
    <name type="scientific">Candidatus Roizmanbacteria bacterium CG09_land_8_20_14_0_10_41_9</name>
    <dbReference type="NCBI Taxonomy" id="1974850"/>
    <lineage>
        <taxon>Bacteria</taxon>
        <taxon>Candidatus Roizmaniibacteriota</taxon>
    </lineage>
</organism>
<dbReference type="EMBL" id="PEZG01000074">
    <property type="protein sequence ID" value="PIS15491.1"/>
    <property type="molecule type" value="Genomic_DNA"/>
</dbReference>
<protein>
    <submittedName>
        <fullName evidence="1">Uncharacterized protein</fullName>
    </submittedName>
</protein>
<proteinExistence type="predicted"/>
<gene>
    <name evidence="1" type="ORF">COT62_03415</name>
</gene>